<dbReference type="EMBL" id="MSZU01000076">
    <property type="protein sequence ID" value="OMP87099.1"/>
    <property type="molecule type" value="Genomic_DNA"/>
</dbReference>
<dbReference type="Gene3D" id="3.30.70.100">
    <property type="match status" value="1"/>
</dbReference>
<organism evidence="1 2">
    <name type="scientific">Diplodia seriata</name>
    <dbReference type="NCBI Taxonomy" id="420778"/>
    <lineage>
        <taxon>Eukaryota</taxon>
        <taxon>Fungi</taxon>
        <taxon>Dikarya</taxon>
        <taxon>Ascomycota</taxon>
        <taxon>Pezizomycotina</taxon>
        <taxon>Dothideomycetes</taxon>
        <taxon>Dothideomycetes incertae sedis</taxon>
        <taxon>Botryosphaeriales</taxon>
        <taxon>Botryosphaeriaceae</taxon>
        <taxon>Diplodia</taxon>
    </lineage>
</organism>
<dbReference type="Proteomes" id="UP000190776">
    <property type="component" value="Unassembled WGS sequence"/>
</dbReference>
<dbReference type="PANTHER" id="PTHR40257">
    <property type="match status" value="1"/>
</dbReference>
<proteinExistence type="predicted"/>
<reference evidence="1 2" key="1">
    <citation type="submission" date="2017-01" db="EMBL/GenBank/DDBJ databases">
        <title>Draft genome sequence of Diplodia seriata F98.1, a fungal species involved in grapevine trunk diseases.</title>
        <authorList>
            <person name="Robert-Siegwald G."/>
            <person name="Vallet J."/>
            <person name="Abou-Mansour E."/>
            <person name="Xu J."/>
            <person name="Rey P."/>
            <person name="Bertsch C."/>
            <person name="Rego C."/>
            <person name="Larignon P."/>
            <person name="Fontaine F."/>
            <person name="Lebrun M.-H."/>
        </authorList>
    </citation>
    <scope>NUCLEOTIDE SEQUENCE [LARGE SCALE GENOMIC DNA]</scope>
    <source>
        <strain evidence="1 2">F98.1</strain>
    </source>
</reference>
<evidence type="ECO:0008006" key="3">
    <source>
        <dbReference type="Google" id="ProtNLM"/>
    </source>
</evidence>
<sequence>MPLCTLHLLALTRNNTTTSTDDAADNDDPLPHFLTTLRNTTTTKPLTIARPLRWIITPTALSPDLPTAHRWDVLLILPTASPALPKNLDDLVAARWTVTFGVPARVLEGYEGRNGGLLRGETGEGVPALEEVAEEDKEKREGGGRRRLASSAQGLELSGELMDWVRETTFGAARGGGGGGKGRGGAVSMLNLLAFKDGMKAEYLKYGKAFAEDVGRKRGAVAKIVGTVVDDGGGKGVGVGEGEKKKKRVWDEVALAHYPSIWHFADMLASEDYQAVNKRHRVGSLKDTFILCTTELGLPGDDGKESRAAAKL</sequence>
<evidence type="ECO:0000313" key="2">
    <source>
        <dbReference type="Proteomes" id="UP000190776"/>
    </source>
</evidence>
<accession>A0A1S8BI22</accession>
<name>A0A1S8BI22_9PEZI</name>
<dbReference type="PANTHER" id="PTHR40257:SF1">
    <property type="entry name" value="DUF1330 DOMAIN-CONTAINING PROTEIN"/>
    <property type="match status" value="1"/>
</dbReference>
<evidence type="ECO:0000313" key="1">
    <source>
        <dbReference type="EMBL" id="OMP87099.1"/>
    </source>
</evidence>
<gene>
    <name evidence="1" type="ORF">BK809_0007185</name>
</gene>
<protein>
    <recommendedName>
        <fullName evidence="3">DUF1330 domain-containing protein</fullName>
    </recommendedName>
</protein>
<dbReference type="AlphaFoldDB" id="A0A1S8BI22"/>
<comment type="caution">
    <text evidence="1">The sequence shown here is derived from an EMBL/GenBank/DDBJ whole genome shotgun (WGS) entry which is preliminary data.</text>
</comment>
<dbReference type="OrthoDB" id="265717at2759"/>